<comment type="subcellular location">
    <subcellularLocation>
        <location evidence="1">Cell membrane</location>
        <topology evidence="1">Multi-pass membrane protein</topology>
    </subcellularLocation>
</comment>
<evidence type="ECO:0000256" key="1">
    <source>
        <dbReference type="ARBA" id="ARBA00004651"/>
    </source>
</evidence>
<keyword evidence="6 7" id="KW-0472">Membrane</keyword>
<feature type="transmembrane region" description="Helical" evidence="7">
    <location>
        <begin position="163"/>
        <end position="183"/>
    </location>
</feature>
<name>A0A4R2JRR9_9PSEU</name>
<dbReference type="RefSeq" id="WP_132113864.1">
    <property type="nucleotide sequence ID" value="NZ_SLWS01000002.1"/>
</dbReference>
<reference evidence="8 9" key="1">
    <citation type="submission" date="2019-03" db="EMBL/GenBank/DDBJ databases">
        <title>Genomic Encyclopedia of Type Strains, Phase IV (KMG-IV): sequencing the most valuable type-strain genomes for metagenomic binning, comparative biology and taxonomic classification.</title>
        <authorList>
            <person name="Goeker M."/>
        </authorList>
    </citation>
    <scope>NUCLEOTIDE SEQUENCE [LARGE SCALE GENOMIC DNA]</scope>
    <source>
        <strain evidence="8 9">DSM 45934</strain>
    </source>
</reference>
<dbReference type="Proteomes" id="UP000295680">
    <property type="component" value="Unassembled WGS sequence"/>
</dbReference>
<dbReference type="InterPro" id="IPR032808">
    <property type="entry name" value="DoxX"/>
</dbReference>
<keyword evidence="3" id="KW-1003">Cell membrane</keyword>
<proteinExistence type="inferred from homology"/>
<evidence type="ECO:0000256" key="2">
    <source>
        <dbReference type="ARBA" id="ARBA00006679"/>
    </source>
</evidence>
<dbReference type="GO" id="GO:0005886">
    <property type="term" value="C:plasma membrane"/>
    <property type="evidence" value="ECO:0007669"/>
    <property type="project" value="UniProtKB-SubCell"/>
</dbReference>
<keyword evidence="5 7" id="KW-1133">Transmembrane helix</keyword>
<dbReference type="OrthoDB" id="346004at2"/>
<evidence type="ECO:0000256" key="5">
    <source>
        <dbReference type="ARBA" id="ARBA00022989"/>
    </source>
</evidence>
<comment type="similarity">
    <text evidence="2">Belongs to the DoxX family.</text>
</comment>
<feature type="transmembrane region" description="Helical" evidence="7">
    <location>
        <begin position="52"/>
        <end position="70"/>
    </location>
</feature>
<dbReference type="InterPro" id="IPR051907">
    <property type="entry name" value="DoxX-like_oxidoreductase"/>
</dbReference>
<accession>A0A4R2JRR9</accession>
<evidence type="ECO:0000256" key="3">
    <source>
        <dbReference type="ARBA" id="ARBA00022475"/>
    </source>
</evidence>
<evidence type="ECO:0000256" key="4">
    <source>
        <dbReference type="ARBA" id="ARBA00022692"/>
    </source>
</evidence>
<keyword evidence="4 7" id="KW-0812">Transmembrane</keyword>
<organism evidence="8 9">
    <name type="scientific">Actinocrispum wychmicini</name>
    <dbReference type="NCBI Taxonomy" id="1213861"/>
    <lineage>
        <taxon>Bacteria</taxon>
        <taxon>Bacillati</taxon>
        <taxon>Actinomycetota</taxon>
        <taxon>Actinomycetes</taxon>
        <taxon>Pseudonocardiales</taxon>
        <taxon>Pseudonocardiaceae</taxon>
        <taxon>Actinocrispum</taxon>
    </lineage>
</organism>
<dbReference type="PANTHER" id="PTHR33452">
    <property type="entry name" value="OXIDOREDUCTASE CATD-RELATED"/>
    <property type="match status" value="1"/>
</dbReference>
<evidence type="ECO:0000256" key="7">
    <source>
        <dbReference type="SAM" id="Phobius"/>
    </source>
</evidence>
<feature type="transmembrane region" description="Helical" evidence="7">
    <location>
        <begin position="130"/>
        <end position="151"/>
    </location>
</feature>
<evidence type="ECO:0000313" key="9">
    <source>
        <dbReference type="Proteomes" id="UP000295680"/>
    </source>
</evidence>
<sequence length="185" mass="18606">MSSTRSLENSVPAAPARVVPGYAATAGAYNSGLLLLRLVVGLGMAAHGSQKLFGFFGGAGLDGTGEYFVMSGYPAGKTMAVVAGLSETMGGLGIALGLLTPLAAAAVVGEMINALTVKGGGYFAPDGIELELLLVIAAASLALTGPGRYALDRFIPVLRSHRVIYGVAAIVLALVVGGVFLLIRA</sequence>
<dbReference type="AlphaFoldDB" id="A0A4R2JRR9"/>
<protein>
    <submittedName>
        <fullName evidence="8">Putative oxidoreductase</fullName>
    </submittedName>
</protein>
<keyword evidence="9" id="KW-1185">Reference proteome</keyword>
<feature type="transmembrane region" description="Helical" evidence="7">
    <location>
        <begin position="20"/>
        <end position="40"/>
    </location>
</feature>
<gene>
    <name evidence="8" type="ORF">EV192_102381</name>
</gene>
<feature type="transmembrane region" description="Helical" evidence="7">
    <location>
        <begin position="90"/>
        <end position="109"/>
    </location>
</feature>
<dbReference type="PANTHER" id="PTHR33452:SF1">
    <property type="entry name" value="INNER MEMBRANE PROTEIN YPHA-RELATED"/>
    <property type="match status" value="1"/>
</dbReference>
<dbReference type="Pfam" id="PF07681">
    <property type="entry name" value="DoxX"/>
    <property type="match status" value="1"/>
</dbReference>
<dbReference type="EMBL" id="SLWS01000002">
    <property type="protein sequence ID" value="TCO62244.1"/>
    <property type="molecule type" value="Genomic_DNA"/>
</dbReference>
<evidence type="ECO:0000256" key="6">
    <source>
        <dbReference type="ARBA" id="ARBA00023136"/>
    </source>
</evidence>
<comment type="caution">
    <text evidence="8">The sequence shown here is derived from an EMBL/GenBank/DDBJ whole genome shotgun (WGS) entry which is preliminary data.</text>
</comment>
<evidence type="ECO:0000313" key="8">
    <source>
        <dbReference type="EMBL" id="TCO62244.1"/>
    </source>
</evidence>